<comment type="caution">
    <text evidence="1">The sequence shown here is derived from an EMBL/GenBank/DDBJ whole genome shotgun (WGS) entry which is preliminary data.</text>
</comment>
<protein>
    <submittedName>
        <fullName evidence="1">Methylenetetrahydrofolate reductase</fullName>
    </submittedName>
</protein>
<organism evidence="1 2">
    <name type="scientific">Paenibacillus mesotrionivorans</name>
    <dbReference type="NCBI Taxonomy" id="3160968"/>
    <lineage>
        <taxon>Bacteria</taxon>
        <taxon>Bacillati</taxon>
        <taxon>Bacillota</taxon>
        <taxon>Bacilli</taxon>
        <taxon>Bacillales</taxon>
        <taxon>Paenibacillaceae</taxon>
        <taxon>Paenibacillus</taxon>
    </lineage>
</organism>
<accession>A0ACC7P4S5</accession>
<name>A0ACC7P4S5_9BACL</name>
<reference evidence="1" key="1">
    <citation type="submission" date="2024-12" db="EMBL/GenBank/DDBJ databases">
        <authorList>
            <person name="Wu N."/>
        </authorList>
    </citation>
    <scope>NUCLEOTIDE SEQUENCE</scope>
    <source>
        <strain evidence="1">P15</strain>
    </source>
</reference>
<evidence type="ECO:0000313" key="2">
    <source>
        <dbReference type="Proteomes" id="UP001631969"/>
    </source>
</evidence>
<proteinExistence type="predicted"/>
<dbReference type="Proteomes" id="UP001631969">
    <property type="component" value="Unassembled WGS sequence"/>
</dbReference>
<gene>
    <name evidence="1" type="ORF">ACI1P1_18695</name>
</gene>
<keyword evidence="2" id="KW-1185">Reference proteome</keyword>
<sequence length="312" mass="35437">MSQKLANQIIKRQTGILTYGMTPPKLDTPEEKLNTIARTQHERIASLPIDGLILYDVQEEDSREGDRPFPYLEALDPGIYRNTYLNHLQTPSILYRSAGKYHPAELESWMAAQPEGACAVFVGASSSTQPVKTSLPQAFEIGRRHPHLLMGGVMIPERHMKTRDEHLRVIRKMESGCRFFVSQAIYNVEASKDFLSDYYYACREQELEMVPILFNFAPCGSLKTLEFIKWLGISLPRWLEQDLIHSHDILDKSITLVRKIMDELMDFALEKGIPVGCSVESVSTRKVEIEAALQLLRDIRGDMDKKLAVNGA</sequence>
<dbReference type="EMBL" id="JBJURJ010000012">
    <property type="protein sequence ID" value="MFM9330332.1"/>
    <property type="molecule type" value="Genomic_DNA"/>
</dbReference>
<evidence type="ECO:0000313" key="1">
    <source>
        <dbReference type="EMBL" id="MFM9330332.1"/>
    </source>
</evidence>